<proteinExistence type="predicted"/>
<dbReference type="AlphaFoldDB" id="A0A1E5CUS4"/>
<accession>A0A1E5CUS4</accession>
<name>A0A1E5CUS4_9VIBR</name>
<evidence type="ECO:0000313" key="1">
    <source>
        <dbReference type="EMBL" id="OEE73653.1"/>
    </source>
</evidence>
<reference evidence="1 2" key="1">
    <citation type="journal article" date="2012" name="Science">
        <title>Ecological populations of bacteria act as socially cohesive units of antibiotic production and resistance.</title>
        <authorList>
            <person name="Cordero O.X."/>
            <person name="Wildschutte H."/>
            <person name="Kirkup B."/>
            <person name="Proehl S."/>
            <person name="Ngo L."/>
            <person name="Hussain F."/>
            <person name="Le Roux F."/>
            <person name="Mincer T."/>
            <person name="Polz M.F."/>
        </authorList>
    </citation>
    <scope>NUCLEOTIDE SEQUENCE [LARGE SCALE GENOMIC DNA]</scope>
    <source>
        <strain evidence="1 2">FF-238</strain>
    </source>
</reference>
<dbReference type="EMBL" id="AJYW02000226">
    <property type="protein sequence ID" value="OEE73653.1"/>
    <property type="molecule type" value="Genomic_DNA"/>
</dbReference>
<comment type="caution">
    <text evidence="1">The sequence shown here is derived from an EMBL/GenBank/DDBJ whole genome shotgun (WGS) entry which is preliminary data.</text>
</comment>
<sequence>MKFLRKILNVKISKAKLESLTNVGIQDISHELFQLGLIHFSSPEKSIVEEEKRSFYLDMTKALSQDLEYISSAQNFKQQKIAVRERVMGAIRCSVLGSIVKDKLSDGVPLKDLKSAFDEFEFLFPFDNKESVKKITVLGFVKEGALFEVRTYLGDAHSSDWTQMYRFMFESMIEQTISTYVLRNSDGDYLLNEHYHREFNKLTDKINAYEYVYNEIINGGNFNFNKKEAENLA</sequence>
<dbReference type="Proteomes" id="UP000094165">
    <property type="component" value="Unassembled WGS sequence"/>
</dbReference>
<dbReference type="RefSeq" id="WP_017052208.1">
    <property type="nucleotide sequence ID" value="NZ_AJYW02000226.1"/>
</dbReference>
<gene>
    <name evidence="1" type="ORF">A130_18535</name>
</gene>
<keyword evidence="2" id="KW-1185">Reference proteome</keyword>
<protein>
    <submittedName>
        <fullName evidence="1">Uncharacterized protein</fullName>
    </submittedName>
</protein>
<evidence type="ECO:0000313" key="2">
    <source>
        <dbReference type="Proteomes" id="UP000094165"/>
    </source>
</evidence>
<organism evidence="1 2">
    <name type="scientific">Vibrio genomosp. F6 str. FF-238</name>
    <dbReference type="NCBI Taxonomy" id="1191298"/>
    <lineage>
        <taxon>Bacteria</taxon>
        <taxon>Pseudomonadati</taxon>
        <taxon>Pseudomonadota</taxon>
        <taxon>Gammaproteobacteria</taxon>
        <taxon>Vibrionales</taxon>
        <taxon>Vibrionaceae</taxon>
        <taxon>Vibrio</taxon>
    </lineage>
</organism>